<dbReference type="PANTHER" id="PTHR10859">
    <property type="entry name" value="GLYCOSYL TRANSFERASE"/>
    <property type="match status" value="1"/>
</dbReference>
<organism evidence="2 3">
    <name type="scientific">Candidatus Beckwithbacteria bacterium GW2011_GWB1_47_15</name>
    <dbReference type="NCBI Taxonomy" id="1618371"/>
    <lineage>
        <taxon>Bacteria</taxon>
        <taxon>Candidatus Beckwithiibacteriota</taxon>
    </lineage>
</organism>
<dbReference type="EMBL" id="LCNT01000005">
    <property type="protein sequence ID" value="KKU61005.1"/>
    <property type="molecule type" value="Genomic_DNA"/>
</dbReference>
<dbReference type="InterPro" id="IPR001173">
    <property type="entry name" value="Glyco_trans_2-like"/>
</dbReference>
<keyword evidence="2" id="KW-0808">Transferase</keyword>
<dbReference type="SUPFAM" id="SSF53448">
    <property type="entry name" value="Nucleotide-diphospho-sugar transferases"/>
    <property type="match status" value="1"/>
</dbReference>
<dbReference type="AlphaFoldDB" id="A0A0G1UTF6"/>
<accession>A0A0G1UTF6</accession>
<dbReference type="GO" id="GO:0016740">
    <property type="term" value="F:transferase activity"/>
    <property type="evidence" value="ECO:0007669"/>
    <property type="project" value="UniProtKB-KW"/>
</dbReference>
<dbReference type="Pfam" id="PF00535">
    <property type="entry name" value="Glycos_transf_2"/>
    <property type="match status" value="1"/>
</dbReference>
<reference evidence="2 3" key="1">
    <citation type="journal article" date="2015" name="Nature">
        <title>rRNA introns, odd ribosomes, and small enigmatic genomes across a large radiation of phyla.</title>
        <authorList>
            <person name="Brown C.T."/>
            <person name="Hug L.A."/>
            <person name="Thomas B.C."/>
            <person name="Sharon I."/>
            <person name="Castelle C.J."/>
            <person name="Singh A."/>
            <person name="Wilkins M.J."/>
            <person name="Williams K.H."/>
            <person name="Banfield J.F."/>
        </authorList>
    </citation>
    <scope>NUCLEOTIDE SEQUENCE [LARGE SCALE GENOMIC DNA]</scope>
</reference>
<name>A0A0G1UTF6_9BACT</name>
<evidence type="ECO:0000259" key="1">
    <source>
        <dbReference type="Pfam" id="PF00535"/>
    </source>
</evidence>
<dbReference type="Gene3D" id="3.90.550.10">
    <property type="entry name" value="Spore Coat Polysaccharide Biosynthesis Protein SpsA, Chain A"/>
    <property type="match status" value="1"/>
</dbReference>
<dbReference type="GO" id="GO:0006487">
    <property type="term" value="P:protein N-linked glycosylation"/>
    <property type="evidence" value="ECO:0007669"/>
    <property type="project" value="TreeGrafter"/>
</dbReference>
<dbReference type="Proteomes" id="UP000033860">
    <property type="component" value="Unassembled WGS sequence"/>
</dbReference>
<dbReference type="PANTHER" id="PTHR10859:SF91">
    <property type="entry name" value="DOLICHYL-PHOSPHATE BETA-GLUCOSYLTRANSFERASE"/>
    <property type="match status" value="1"/>
</dbReference>
<dbReference type="InterPro" id="IPR029044">
    <property type="entry name" value="Nucleotide-diphossugar_trans"/>
</dbReference>
<sequence length="252" mass="28305">MSHKLSIVIPAYNELDNFKAGSLKPVVDYIKSHPGWEVILVDDGSRDGLTAAISAWIKDKPQFSFIQNPHQGKAAAVASGVAAAKNPWVLISDFDQATPISEVEKLLPFISKGYQLVIGSREAKGALREQEPWYRHLMGKVFNLLVQIVAVRGIHDTQCGFKLFDTKLARQLFNRLKVYRPRPEKHAFTGAFDVELLYLAVKRGIQVAEVPVHWKHAPTTRVSPVRDSIRMFLDVLKIRLTDLAGGYRQHEA</sequence>
<proteinExistence type="predicted"/>
<gene>
    <name evidence="2" type="ORF">UX85_C0005G0043</name>
</gene>
<protein>
    <submittedName>
        <fullName evidence="2">Glycosyl transferase family 2</fullName>
    </submittedName>
</protein>
<evidence type="ECO:0000313" key="3">
    <source>
        <dbReference type="Proteomes" id="UP000033860"/>
    </source>
</evidence>
<comment type="caution">
    <text evidence="2">The sequence shown here is derived from an EMBL/GenBank/DDBJ whole genome shotgun (WGS) entry which is preliminary data.</text>
</comment>
<evidence type="ECO:0000313" key="2">
    <source>
        <dbReference type="EMBL" id="KKU61005.1"/>
    </source>
</evidence>
<feature type="domain" description="Glycosyltransferase 2-like" evidence="1">
    <location>
        <begin position="6"/>
        <end position="173"/>
    </location>
</feature>